<gene>
    <name evidence="3" type="ORF">N825_28220</name>
</gene>
<dbReference type="InterPro" id="IPR025419">
    <property type="entry name" value="DUF4142"/>
</dbReference>
<dbReference type="PANTHER" id="PTHR38593:SF1">
    <property type="entry name" value="BLR2558 PROTEIN"/>
    <property type="match status" value="1"/>
</dbReference>
<feature type="domain" description="DUF4142" evidence="2">
    <location>
        <begin position="203"/>
        <end position="335"/>
    </location>
</feature>
<accession>W9HCB4</accession>
<dbReference type="Gene3D" id="1.20.1260.10">
    <property type="match status" value="2"/>
</dbReference>
<evidence type="ECO:0000313" key="3">
    <source>
        <dbReference type="EMBL" id="EWY41523.1"/>
    </source>
</evidence>
<evidence type="ECO:0000256" key="1">
    <source>
        <dbReference type="SAM" id="SignalP"/>
    </source>
</evidence>
<protein>
    <recommendedName>
        <fullName evidence="2">DUF4142 domain-containing protein</fullName>
    </recommendedName>
</protein>
<dbReference type="InterPro" id="IPR012347">
    <property type="entry name" value="Ferritin-like"/>
</dbReference>
<feature type="domain" description="DUF4142" evidence="2">
    <location>
        <begin position="49"/>
        <end position="178"/>
    </location>
</feature>
<evidence type="ECO:0000313" key="4">
    <source>
        <dbReference type="Proteomes" id="UP000019486"/>
    </source>
</evidence>
<proteinExistence type="predicted"/>
<organism evidence="3 4">
    <name type="scientific">Skermanella stibiiresistens SB22</name>
    <dbReference type="NCBI Taxonomy" id="1385369"/>
    <lineage>
        <taxon>Bacteria</taxon>
        <taxon>Pseudomonadati</taxon>
        <taxon>Pseudomonadota</taxon>
        <taxon>Alphaproteobacteria</taxon>
        <taxon>Rhodospirillales</taxon>
        <taxon>Azospirillaceae</taxon>
        <taxon>Skermanella</taxon>
    </lineage>
</organism>
<dbReference type="PANTHER" id="PTHR38593">
    <property type="entry name" value="BLR2558 PROTEIN"/>
    <property type="match status" value="1"/>
</dbReference>
<sequence length="362" mass="38755">MHQAKPATIASTIRGIALLASVAQAALAGAAQAQTSARAAAPHAEEVNYLLSATATSAGQVAIGTLAAEQAGDERVRDLARRILAHHSEIGEELAGLAGSNGVEPVREIDPVTQRSIDWLRTLDGAAFDAVYVGIQEPALYTAGWIYQREARHGTDPAVRSAAAGEIDANEAFRERAGRLAEDLRAGLPDGQSDGQPEGLAPEDRMFLVYAMNVELSQVRLGEMAAEKAVTEPVRAFSRRMVEEHGRSGERFRRTAGAKGVAPLETVGPVQRRTRDRLEGLSGPAFDREYIMSQVIHHYEWFYRYEHASIHGRDPAVRELAATGAKSGKVHHDSVLAIVSDWGDGEIGGAAEHGDGHGAARQ</sequence>
<dbReference type="Pfam" id="PF13628">
    <property type="entry name" value="DUF4142"/>
    <property type="match status" value="2"/>
</dbReference>
<dbReference type="STRING" id="1385369.N825_28220"/>
<dbReference type="RefSeq" id="WP_198038222.1">
    <property type="nucleotide sequence ID" value="NZ_AVFL01000004.1"/>
</dbReference>
<reference evidence="3 4" key="1">
    <citation type="submission" date="2013-08" db="EMBL/GenBank/DDBJ databases">
        <title>The genome sequence of Skermanella stibiiresistens.</title>
        <authorList>
            <person name="Zhu W."/>
            <person name="Wang G."/>
        </authorList>
    </citation>
    <scope>NUCLEOTIDE SEQUENCE [LARGE SCALE GENOMIC DNA]</scope>
    <source>
        <strain evidence="3 4">SB22</strain>
    </source>
</reference>
<keyword evidence="4" id="KW-1185">Reference proteome</keyword>
<feature type="chain" id="PRO_5004925114" description="DUF4142 domain-containing protein" evidence="1">
    <location>
        <begin position="26"/>
        <end position="362"/>
    </location>
</feature>
<dbReference type="Proteomes" id="UP000019486">
    <property type="component" value="Unassembled WGS sequence"/>
</dbReference>
<feature type="signal peptide" evidence="1">
    <location>
        <begin position="1"/>
        <end position="25"/>
    </location>
</feature>
<keyword evidence="1" id="KW-0732">Signal</keyword>
<evidence type="ECO:0000259" key="2">
    <source>
        <dbReference type="Pfam" id="PF13628"/>
    </source>
</evidence>
<dbReference type="EMBL" id="AVFL01000004">
    <property type="protein sequence ID" value="EWY41523.1"/>
    <property type="molecule type" value="Genomic_DNA"/>
</dbReference>
<name>W9HCB4_9PROT</name>
<dbReference type="AlphaFoldDB" id="W9HCB4"/>
<comment type="caution">
    <text evidence="3">The sequence shown here is derived from an EMBL/GenBank/DDBJ whole genome shotgun (WGS) entry which is preliminary data.</text>
</comment>